<dbReference type="InterPro" id="IPR045546">
    <property type="entry name" value="Exportin-T_C"/>
</dbReference>
<dbReference type="InterPro" id="IPR011989">
    <property type="entry name" value="ARM-like"/>
</dbReference>
<comment type="subcellular location">
    <subcellularLocation>
        <location evidence="1">Nucleus</location>
    </subcellularLocation>
    <subcellularLocation>
        <location evidence="1">Cytoplasm</location>
    </subcellularLocation>
    <text evidence="1">Shuttles between the nucleus and the cytoplasm.</text>
</comment>
<evidence type="ECO:0000313" key="5">
    <source>
        <dbReference type="Proteomes" id="UP001141327"/>
    </source>
</evidence>
<reference evidence="4" key="1">
    <citation type="journal article" date="2022" name="bioRxiv">
        <title>Genomics of Preaxostyla Flagellates Illuminates Evolutionary Transitions and the Path Towards Mitochondrial Loss.</title>
        <authorList>
            <person name="Novak L.V.F."/>
            <person name="Treitli S.C."/>
            <person name="Pyrih J."/>
            <person name="Halakuc P."/>
            <person name="Pipaliya S.V."/>
            <person name="Vacek V."/>
            <person name="Brzon O."/>
            <person name="Soukal P."/>
            <person name="Eme L."/>
            <person name="Dacks J.B."/>
            <person name="Karnkowska A."/>
            <person name="Elias M."/>
            <person name="Hampl V."/>
        </authorList>
    </citation>
    <scope>NUCLEOTIDE SEQUENCE</scope>
    <source>
        <strain evidence="4">RCP-MX</strain>
    </source>
</reference>
<gene>
    <name evidence="4" type="ORF">PAPYR_692</name>
</gene>
<comment type="function">
    <text evidence="1">tRNA nucleus export receptor which facilitates tRNA translocation across the nuclear pore complex.</text>
</comment>
<keyword evidence="1" id="KW-0813">Transport</keyword>
<evidence type="ECO:0000256" key="2">
    <source>
        <dbReference type="SAM" id="MobiDB-lite"/>
    </source>
</evidence>
<keyword evidence="1" id="KW-0963">Cytoplasm</keyword>
<evidence type="ECO:0000259" key="3">
    <source>
        <dbReference type="Pfam" id="PF19282"/>
    </source>
</evidence>
<comment type="caution">
    <text evidence="4">The sequence shown here is derived from an EMBL/GenBank/DDBJ whole genome shotgun (WGS) entry which is preliminary data.</text>
</comment>
<organism evidence="4 5">
    <name type="scientific">Paratrimastix pyriformis</name>
    <dbReference type="NCBI Taxonomy" id="342808"/>
    <lineage>
        <taxon>Eukaryota</taxon>
        <taxon>Metamonada</taxon>
        <taxon>Preaxostyla</taxon>
        <taxon>Paratrimastigidae</taxon>
        <taxon>Paratrimastix</taxon>
    </lineage>
</organism>
<dbReference type="InterPro" id="IPR040017">
    <property type="entry name" value="XPOT"/>
</dbReference>
<dbReference type="Proteomes" id="UP001141327">
    <property type="component" value="Unassembled WGS sequence"/>
</dbReference>
<keyword evidence="1" id="KW-0820">tRNA-binding</keyword>
<evidence type="ECO:0000256" key="1">
    <source>
        <dbReference type="RuleBase" id="RU366037"/>
    </source>
</evidence>
<dbReference type="Pfam" id="PF19282">
    <property type="entry name" value="Exportin-T"/>
    <property type="match status" value="1"/>
</dbReference>
<feature type="domain" description="Exportin-T C-terminal" evidence="3">
    <location>
        <begin position="482"/>
        <end position="878"/>
    </location>
</feature>
<comment type="similarity">
    <text evidence="1">Belongs to the exportin family.</text>
</comment>
<dbReference type="EMBL" id="JAPMOS010000002">
    <property type="protein sequence ID" value="KAJ4462683.1"/>
    <property type="molecule type" value="Genomic_DNA"/>
</dbReference>
<proteinExistence type="inferred from homology"/>
<sequence length="887" mass="94718">MAQVRTHVVEVIHEIVHKKAAPPAKLQLLHSLGLLAMIARFPTSTAPAAVALATSPPTAPMAPLPLAHATSSTVGSSTSLPAMMAHLLSELGLQLPKGPAEAASGEPDPHPAPAGSPAPDEHNWEARLVPGQREQLLDHTLGALVEHGLVAAEWIASPEIAVSDSVLECVTEEAAIFKRVPEAHPRYAAVRPSWRASSSCACACASVCASAHPLGAWVVCHKMALPEWFQAVPSEDSEDEATFIEYRHELALIFKVRPASRPLRLHPITWTPSPGPHRLDPIAWTPSPGPHRLDPIAWTPSPDSRSSHAPFPHRASDYFPTYLFNPTTPPNQTLGHIMPDGARTLLQEYVALAVGQMGLPGAASASALELPCELLFHWADLIPDTELTSPGTVAMVRALLGIPIHQHPNRVAVMKWLEVLVRYMRLFPPHPDLVFLSDSTVGRASDLGVQARTAYLLLRVLRALAGPRCVLQTIPASTELALTVTYNLYEAAGLILGNATMMPLDQRTQALKVLLATLIAQLDGVVTQPVTPPLIQAAGQTITALGHLCVGFTRSDIHGVFPDALQAVARVAQWAATDDMRSKARPAPPSIMLTAPLDMTRPAPPVQVIFYVRRMAEVVGAEVLAVLQPLTPILIGTAELSIITEVLGLVKYLVHRFRQAQAEALAPVLAAVMPPLLGRVLGLLGTEEGAHPMEAVLKGGHVVAPAEVDRERHELAKNLVILVQTIVPTARLLAVLQEGGCATLLGALLNAVVQAAGAHPDILVRRAAIQSLSGMVPAWAAQAGFSEFLFQQAVPAAVRALATPPARREDAQSMLLANDAAAFHGTCQKCLGGAFLEWVTTVMAPSLAPTYRLTGEQCQALVEATAQLNAERLQQFYAMILPVTATR</sequence>
<evidence type="ECO:0000313" key="4">
    <source>
        <dbReference type="EMBL" id="KAJ4462683.1"/>
    </source>
</evidence>
<dbReference type="PANTHER" id="PTHR15952">
    <property type="entry name" value="EXPORTIN-T/LOS1"/>
    <property type="match status" value="1"/>
</dbReference>
<keyword evidence="1" id="KW-0539">Nucleus</keyword>
<dbReference type="PANTHER" id="PTHR15952:SF11">
    <property type="entry name" value="EXPORTIN-T"/>
    <property type="match status" value="1"/>
</dbReference>
<keyword evidence="5" id="KW-1185">Reference proteome</keyword>
<keyword evidence="1" id="KW-0694">RNA-binding</keyword>
<protein>
    <recommendedName>
        <fullName evidence="1">Exportin-T</fullName>
    </recommendedName>
    <alternativeName>
        <fullName evidence="1">Exportin(tRNA)</fullName>
    </alternativeName>
    <alternativeName>
        <fullName evidence="1">tRNA exportin</fullName>
    </alternativeName>
</protein>
<accession>A0ABQ8UUZ4</accession>
<dbReference type="Gene3D" id="1.25.10.10">
    <property type="entry name" value="Leucine-rich Repeat Variant"/>
    <property type="match status" value="2"/>
</dbReference>
<name>A0ABQ8UUZ4_9EUKA</name>
<feature type="region of interest" description="Disordered" evidence="2">
    <location>
        <begin position="97"/>
        <end position="123"/>
    </location>
</feature>